<dbReference type="Gene3D" id="1.20.120.520">
    <property type="entry name" value="nmb1532 protein domain like"/>
    <property type="match status" value="1"/>
</dbReference>
<evidence type="ECO:0000313" key="2">
    <source>
        <dbReference type="EMBL" id="MPM02727.1"/>
    </source>
</evidence>
<protein>
    <recommendedName>
        <fullName evidence="1">Hemerythrin-like domain-containing protein</fullName>
    </recommendedName>
</protein>
<reference evidence="2" key="1">
    <citation type="submission" date="2019-08" db="EMBL/GenBank/DDBJ databases">
        <authorList>
            <person name="Kucharzyk K."/>
            <person name="Murdoch R.W."/>
            <person name="Higgins S."/>
            <person name="Loffler F."/>
        </authorList>
    </citation>
    <scope>NUCLEOTIDE SEQUENCE</scope>
</reference>
<sequence>MNIDNLERQHLEINSLFSKISKNLNSNNITNDIDSLVWDINTLAGKLNIHMKTEDKFLYPELINGANENLKKIALEYSQEMGNIHKVFEEFKSNFNTKNKILNDIDKFLIESNKVLKLLKNRIDKEDRSLYPKMKLI</sequence>
<proteinExistence type="predicted"/>
<comment type="caution">
    <text evidence="2">The sequence shown here is derived from an EMBL/GenBank/DDBJ whole genome shotgun (WGS) entry which is preliminary data.</text>
</comment>
<dbReference type="EMBL" id="VSSQ01000892">
    <property type="protein sequence ID" value="MPM02727.1"/>
    <property type="molecule type" value="Genomic_DNA"/>
</dbReference>
<name>A0A644WGM3_9ZZZZ</name>
<organism evidence="2">
    <name type="scientific">bioreactor metagenome</name>
    <dbReference type="NCBI Taxonomy" id="1076179"/>
    <lineage>
        <taxon>unclassified sequences</taxon>
        <taxon>metagenomes</taxon>
        <taxon>ecological metagenomes</taxon>
    </lineage>
</organism>
<accession>A0A644WGM3</accession>
<gene>
    <name evidence="2" type="ORF">SDC9_48982</name>
</gene>
<evidence type="ECO:0000259" key="1">
    <source>
        <dbReference type="Pfam" id="PF01814"/>
    </source>
</evidence>
<dbReference type="Pfam" id="PF01814">
    <property type="entry name" value="Hemerythrin"/>
    <property type="match status" value="1"/>
</dbReference>
<dbReference type="AlphaFoldDB" id="A0A644WGM3"/>
<dbReference type="InterPro" id="IPR012312">
    <property type="entry name" value="Hemerythrin-like"/>
</dbReference>
<feature type="domain" description="Hemerythrin-like" evidence="1">
    <location>
        <begin position="3"/>
        <end position="133"/>
    </location>
</feature>